<gene>
    <name evidence="2" type="ordered locus">MexAM1_META1p2667</name>
</gene>
<organism evidence="2 3">
    <name type="scientific">Methylorubrum extorquens (strain ATCC 14718 / DSM 1338 / JCM 2805 / NCIMB 9133 / AM1)</name>
    <name type="common">Methylobacterium extorquens</name>
    <dbReference type="NCBI Taxonomy" id="272630"/>
    <lineage>
        <taxon>Bacteria</taxon>
        <taxon>Pseudomonadati</taxon>
        <taxon>Pseudomonadota</taxon>
        <taxon>Alphaproteobacteria</taxon>
        <taxon>Hyphomicrobiales</taxon>
        <taxon>Methylobacteriaceae</taxon>
        <taxon>Methylorubrum</taxon>
    </lineage>
</organism>
<dbReference type="Proteomes" id="UP000009081">
    <property type="component" value="Chromosome"/>
</dbReference>
<dbReference type="KEGG" id="mea:Mex_1p2667"/>
<evidence type="ECO:0000313" key="3">
    <source>
        <dbReference type="Proteomes" id="UP000009081"/>
    </source>
</evidence>
<protein>
    <submittedName>
        <fullName evidence="2">Uncharacterized protein</fullName>
    </submittedName>
</protein>
<sequence>MLFPDALAFDGAARALGGGGRRARRDMGATGDRLPRPTAARLRAGRRHRGARHPTKSGGPGWAARRWRGRRRAGAREPVAVAAA</sequence>
<accession>C5ASJ5</accession>
<feature type="compositionally biased region" description="Low complexity" evidence="1">
    <location>
        <begin position="28"/>
        <end position="42"/>
    </location>
</feature>
<feature type="compositionally biased region" description="Basic residues" evidence="1">
    <location>
        <begin position="43"/>
        <end position="55"/>
    </location>
</feature>
<dbReference type="AlphaFoldDB" id="C5ASJ5"/>
<name>C5ASJ5_METEA</name>
<evidence type="ECO:0000313" key="2">
    <source>
        <dbReference type="EMBL" id="ACS40436.1"/>
    </source>
</evidence>
<keyword evidence="3" id="KW-1185">Reference proteome</keyword>
<reference evidence="2 3" key="1">
    <citation type="journal article" date="2009" name="PLoS ONE">
        <title>Methylobacterium genome sequences: a reference blueprint to investigate microbial metabolism of C1 compounds from natural and industrial sources.</title>
        <authorList>
            <person name="Vuilleumier S."/>
            <person name="Chistoserdova L."/>
            <person name="Lee M.-C."/>
            <person name="Bringel F."/>
            <person name="Lajus A."/>
            <person name="Zhou Y."/>
            <person name="Gourion B."/>
            <person name="Barbe V."/>
            <person name="Chang J."/>
            <person name="Cruveiller S."/>
            <person name="Dossat C."/>
            <person name="Gillett W."/>
            <person name="Gruffaz C."/>
            <person name="Haugen E."/>
            <person name="Hourcade E."/>
            <person name="Levy R."/>
            <person name="Mangenot S."/>
            <person name="Muller E."/>
            <person name="Nadalig T."/>
            <person name="Pagni M."/>
            <person name="Penny C."/>
            <person name="Peyraud R."/>
            <person name="Robinson D.G."/>
            <person name="Roche D."/>
            <person name="Rouy Z."/>
            <person name="Saenampechek C."/>
            <person name="Salvignol G."/>
            <person name="Vallenet D."/>
            <person name="Wu Z."/>
            <person name="Marx C.J."/>
            <person name="Vorholt J.A."/>
            <person name="Olson M.V."/>
            <person name="Kaul R."/>
            <person name="Weissenbach J."/>
            <person name="Medigue C."/>
            <person name="Lidstrom M.E."/>
        </authorList>
    </citation>
    <scope>NUCLEOTIDE SEQUENCE [LARGE SCALE GENOMIC DNA]</scope>
    <source>
        <strain evidence="3">ATCC 14718 / DSM 1338 / JCM 2805 / NCIMB 9133 / AM1</strain>
    </source>
</reference>
<dbReference type="STRING" id="272630.MexAM1_META1p2667"/>
<dbReference type="EMBL" id="CP001510">
    <property type="protein sequence ID" value="ACS40436.1"/>
    <property type="molecule type" value="Genomic_DNA"/>
</dbReference>
<proteinExistence type="predicted"/>
<evidence type="ECO:0000256" key="1">
    <source>
        <dbReference type="SAM" id="MobiDB-lite"/>
    </source>
</evidence>
<feature type="region of interest" description="Disordered" evidence="1">
    <location>
        <begin position="14"/>
        <end position="84"/>
    </location>
</feature>
<dbReference type="HOGENOM" id="CLU_2523702_0_0_5"/>